<dbReference type="AlphaFoldDB" id="A0A9X1S7Z8"/>
<evidence type="ECO:0000256" key="4">
    <source>
        <dbReference type="ARBA" id="ARBA00022618"/>
    </source>
</evidence>
<dbReference type="Proteomes" id="UP001155145">
    <property type="component" value="Unassembled WGS sequence"/>
</dbReference>
<keyword evidence="3" id="KW-0963">Cytoplasm</keyword>
<evidence type="ECO:0000313" key="8">
    <source>
        <dbReference type="EMBL" id="MCC3271288.1"/>
    </source>
</evidence>
<gene>
    <name evidence="8" type="ORF">LJ755_00915</name>
    <name evidence="9" type="ORF">MUK71_09770</name>
</gene>
<evidence type="ECO:0000256" key="2">
    <source>
        <dbReference type="ARBA" id="ARBA00018787"/>
    </source>
</evidence>
<evidence type="ECO:0000256" key="7">
    <source>
        <dbReference type="ARBA" id="ARBA00031737"/>
    </source>
</evidence>
<dbReference type="Proteomes" id="UP000829758">
    <property type="component" value="Chromosome"/>
</dbReference>
<keyword evidence="5" id="KW-0175">Coiled coil</keyword>
<accession>A0A9X1S7Z8</accession>
<sequence>MSADQVINQKFSPTKFREGYDQDEVDDFLQKIIAGLRQWDAENEQLRARISGNVIP</sequence>
<reference evidence="8" key="1">
    <citation type="submission" date="2021-10" db="EMBL/GenBank/DDBJ databases">
        <title>Novel species in genus Arthrobacter.</title>
        <authorList>
            <person name="Liu Y."/>
        </authorList>
    </citation>
    <scope>NUCLEOTIDE SEQUENCE</scope>
    <source>
        <strain evidence="10">zg-Y462</strain>
        <strain evidence="8">Zg-Y462</strain>
    </source>
</reference>
<evidence type="ECO:0000256" key="1">
    <source>
        <dbReference type="ARBA" id="ARBA00004496"/>
    </source>
</evidence>
<comment type="subcellular location">
    <subcellularLocation>
        <location evidence="1">Cytoplasm</location>
    </subcellularLocation>
</comment>
<dbReference type="NCBIfam" id="TIGR03544">
    <property type="entry name" value="DivI1A_domain"/>
    <property type="match status" value="1"/>
</dbReference>
<name>A0A9X1S7Z8_9MICC</name>
<dbReference type="RefSeq" id="WP_227928074.1">
    <property type="nucleotide sequence ID" value="NZ_CP094984.1"/>
</dbReference>
<evidence type="ECO:0000256" key="3">
    <source>
        <dbReference type="ARBA" id="ARBA00022490"/>
    </source>
</evidence>
<evidence type="ECO:0000256" key="5">
    <source>
        <dbReference type="ARBA" id="ARBA00023054"/>
    </source>
</evidence>
<proteinExistence type="predicted"/>
<dbReference type="EMBL" id="JAJFZT010000001">
    <property type="protein sequence ID" value="MCC3271288.1"/>
    <property type="molecule type" value="Genomic_DNA"/>
</dbReference>
<dbReference type="GO" id="GO:0005737">
    <property type="term" value="C:cytoplasm"/>
    <property type="evidence" value="ECO:0007669"/>
    <property type="project" value="UniProtKB-SubCell"/>
</dbReference>
<keyword evidence="10" id="KW-1185">Reference proteome</keyword>
<dbReference type="EMBL" id="CP094984">
    <property type="protein sequence ID" value="UON93662.1"/>
    <property type="molecule type" value="Genomic_DNA"/>
</dbReference>
<evidence type="ECO:0000256" key="6">
    <source>
        <dbReference type="ARBA" id="ARBA00023306"/>
    </source>
</evidence>
<keyword evidence="6" id="KW-0131">Cell cycle</keyword>
<keyword evidence="4" id="KW-0132">Cell division</keyword>
<dbReference type="Pfam" id="PF05103">
    <property type="entry name" value="DivIVA"/>
    <property type="match status" value="1"/>
</dbReference>
<dbReference type="GO" id="GO:0051301">
    <property type="term" value="P:cell division"/>
    <property type="evidence" value="ECO:0007669"/>
    <property type="project" value="UniProtKB-KW"/>
</dbReference>
<protein>
    <recommendedName>
        <fullName evidence="2">Cell wall synthesis protein Wag31</fullName>
    </recommendedName>
    <alternativeName>
        <fullName evidence="7">Antigen 84</fullName>
    </alternativeName>
</protein>
<dbReference type="Gene3D" id="6.10.250.660">
    <property type="match status" value="1"/>
</dbReference>
<dbReference type="InterPro" id="IPR019933">
    <property type="entry name" value="DivIVA_domain"/>
</dbReference>
<evidence type="ECO:0000313" key="9">
    <source>
        <dbReference type="EMBL" id="UON93662.1"/>
    </source>
</evidence>
<evidence type="ECO:0000313" key="11">
    <source>
        <dbReference type="Proteomes" id="UP001155145"/>
    </source>
</evidence>
<dbReference type="InterPro" id="IPR007793">
    <property type="entry name" value="DivIVA_fam"/>
</dbReference>
<evidence type="ECO:0000313" key="10">
    <source>
        <dbReference type="Proteomes" id="UP000829758"/>
    </source>
</evidence>
<organism evidence="8 11">
    <name type="scientific">Arthrobacter zhangbolii</name>
    <dbReference type="NCBI Taxonomy" id="2886936"/>
    <lineage>
        <taxon>Bacteria</taxon>
        <taxon>Bacillati</taxon>
        <taxon>Actinomycetota</taxon>
        <taxon>Actinomycetes</taxon>
        <taxon>Micrococcales</taxon>
        <taxon>Micrococcaceae</taxon>
        <taxon>Arthrobacter</taxon>
    </lineage>
</organism>